<evidence type="ECO:0008006" key="3">
    <source>
        <dbReference type="Google" id="ProtNLM"/>
    </source>
</evidence>
<accession>A0A0C9N9V3</accession>
<protein>
    <recommendedName>
        <fullName evidence="3">ATP-dependent DNA helicase PIF1</fullName>
    </recommendedName>
</protein>
<gene>
    <name evidence="1" type="ORF">MAM1_0673d11109</name>
</gene>
<dbReference type="STRING" id="91626.A0A0C9N9V3"/>
<organism evidence="1">
    <name type="scientific">Mucor ambiguus</name>
    <dbReference type="NCBI Taxonomy" id="91626"/>
    <lineage>
        <taxon>Eukaryota</taxon>
        <taxon>Fungi</taxon>
        <taxon>Fungi incertae sedis</taxon>
        <taxon>Mucoromycota</taxon>
        <taxon>Mucoromycotina</taxon>
        <taxon>Mucoromycetes</taxon>
        <taxon>Mucorales</taxon>
        <taxon>Mucorineae</taxon>
        <taxon>Mucoraceae</taxon>
        <taxon>Mucor</taxon>
    </lineage>
</organism>
<dbReference type="PANTHER" id="PTHR47642:SF5">
    <property type="entry name" value="ATP-DEPENDENT DNA HELICASE"/>
    <property type="match status" value="1"/>
</dbReference>
<dbReference type="InterPro" id="IPR027417">
    <property type="entry name" value="P-loop_NTPase"/>
</dbReference>
<keyword evidence="2" id="KW-1185">Reference proteome</keyword>
<dbReference type="SUPFAM" id="SSF52540">
    <property type="entry name" value="P-loop containing nucleoside triphosphate hydrolases"/>
    <property type="match status" value="1"/>
</dbReference>
<sequence length="112" mass="12841">MVVRNLDVERGWSNGALAQVIDISDGVIELMHLDNGSTKLVRRTQEYVPGTYYSRRQFPIVLAYASTIHKVQSLTLPRVAICFDDMPSHGELFVAMSLVRRGDELYFLCEYW</sequence>
<reference evidence="1" key="1">
    <citation type="submission" date="2014-09" db="EMBL/GenBank/DDBJ databases">
        <title>Draft genome sequence of an oleaginous Mucoromycotina fungus Mucor ambiguus NBRC6742.</title>
        <authorList>
            <person name="Takeda I."/>
            <person name="Yamane N."/>
            <person name="Morita T."/>
            <person name="Tamano K."/>
            <person name="Machida M."/>
            <person name="Baker S."/>
            <person name="Koike H."/>
        </authorList>
    </citation>
    <scope>NUCLEOTIDE SEQUENCE</scope>
    <source>
        <strain evidence="1">NBRC 6742</strain>
    </source>
</reference>
<dbReference type="AlphaFoldDB" id="A0A0C9N9V3"/>
<dbReference type="EMBL" id="DF836962">
    <property type="protein sequence ID" value="GAN11543.1"/>
    <property type="molecule type" value="Genomic_DNA"/>
</dbReference>
<dbReference type="OrthoDB" id="2281104at2759"/>
<dbReference type="InterPro" id="IPR051055">
    <property type="entry name" value="PIF1_helicase"/>
</dbReference>
<evidence type="ECO:0000313" key="1">
    <source>
        <dbReference type="EMBL" id="GAN11543.1"/>
    </source>
</evidence>
<name>A0A0C9N9V3_9FUNG</name>
<evidence type="ECO:0000313" key="2">
    <source>
        <dbReference type="Proteomes" id="UP000053815"/>
    </source>
</evidence>
<dbReference type="Proteomes" id="UP000053815">
    <property type="component" value="Unassembled WGS sequence"/>
</dbReference>
<proteinExistence type="predicted"/>
<dbReference type="PANTHER" id="PTHR47642">
    <property type="entry name" value="ATP-DEPENDENT DNA HELICASE"/>
    <property type="match status" value="1"/>
</dbReference>